<dbReference type="OrthoDB" id="9788195at2"/>
<feature type="transmembrane region" description="Helical" evidence="1">
    <location>
        <begin position="147"/>
        <end position="167"/>
    </location>
</feature>
<feature type="transmembrane region" description="Helical" evidence="1">
    <location>
        <begin position="65"/>
        <end position="86"/>
    </location>
</feature>
<evidence type="ECO:0000313" key="2">
    <source>
        <dbReference type="EMBL" id="AIQ61233.1"/>
    </source>
</evidence>
<feature type="transmembrane region" description="Helical" evidence="1">
    <location>
        <begin position="233"/>
        <end position="253"/>
    </location>
</feature>
<sequence>MKMSQMLYLYKRLYVQQLKAILEYNKDFYILMCSAALTQILGFVFLWVIYDRIPDINGWRFWEVTFMYAMIFLTEGIGSLFFEGTWRLGRLVNMGELDRYLLRPVPVVLQVFCTGIGINGLGNLLIGGVIVWQSLVHSPIHWTPGKAAILILLFITAVIIRVSINLAGNSAAFWIRNAGNAFPLMVHNLSDLAKYPITLFPQAIRIFISTVLPYAFISFYPATYIFGKSGWSGWWLLAPVAAIGSAAAAYGIFRYGLSKYESTGN</sequence>
<dbReference type="EMBL" id="CP009285">
    <property type="protein sequence ID" value="AIQ61233.1"/>
    <property type="molecule type" value="Genomic_DNA"/>
</dbReference>
<feature type="transmembrane region" description="Helical" evidence="1">
    <location>
        <begin position="204"/>
        <end position="227"/>
    </location>
</feature>
<dbReference type="PANTHER" id="PTHR36833">
    <property type="entry name" value="SLR0610 PROTEIN-RELATED"/>
    <property type="match status" value="1"/>
</dbReference>
<feature type="transmembrane region" description="Helical" evidence="1">
    <location>
        <begin position="28"/>
        <end position="50"/>
    </location>
</feature>
<dbReference type="PANTHER" id="PTHR36833:SF1">
    <property type="entry name" value="INTEGRAL MEMBRANE TRANSPORT PROTEIN"/>
    <property type="match status" value="1"/>
</dbReference>
<dbReference type="Proteomes" id="UP000029518">
    <property type="component" value="Chromosome"/>
</dbReference>
<evidence type="ECO:0000256" key="1">
    <source>
        <dbReference type="SAM" id="Phobius"/>
    </source>
</evidence>
<keyword evidence="1" id="KW-0812">Transmembrane</keyword>
<accession>A0A089LPU8</accession>
<evidence type="ECO:0000313" key="3">
    <source>
        <dbReference type="Proteomes" id="UP000029518"/>
    </source>
</evidence>
<gene>
    <name evidence="2" type="ORF">PBOR_33280</name>
</gene>
<feature type="transmembrane region" description="Helical" evidence="1">
    <location>
        <begin position="107"/>
        <end position="135"/>
    </location>
</feature>
<proteinExistence type="predicted"/>
<dbReference type="HOGENOM" id="CLU_071040_1_1_9"/>
<keyword evidence="1" id="KW-1133">Transmembrane helix</keyword>
<organism evidence="2 3">
    <name type="scientific">Paenibacillus borealis</name>
    <dbReference type="NCBI Taxonomy" id="160799"/>
    <lineage>
        <taxon>Bacteria</taxon>
        <taxon>Bacillati</taxon>
        <taxon>Bacillota</taxon>
        <taxon>Bacilli</taxon>
        <taxon>Bacillales</taxon>
        <taxon>Paenibacillaceae</taxon>
        <taxon>Paenibacillus</taxon>
    </lineage>
</organism>
<protein>
    <submittedName>
        <fullName evidence="2">ABC transporter permease</fullName>
    </submittedName>
</protein>
<dbReference type="KEGG" id="pbd:PBOR_33280"/>
<keyword evidence="1" id="KW-0472">Membrane</keyword>
<dbReference type="InterPro" id="IPR010390">
    <property type="entry name" value="ABC-2_transporter-like"/>
</dbReference>
<name>A0A089LPU8_PAEBO</name>
<dbReference type="RefSeq" id="WP_042218003.1">
    <property type="nucleotide sequence ID" value="NZ_CP009285.1"/>
</dbReference>
<reference evidence="2" key="1">
    <citation type="submission" date="2014-08" db="EMBL/GenBank/DDBJ databases">
        <title>Comparative genomics of the Paenibacillus odorifer group.</title>
        <authorList>
            <person name="den Bakker H.C."/>
            <person name="Tsai Y.-C.Y.-C."/>
            <person name="Martin N."/>
            <person name="Korlach J."/>
            <person name="Wiedmann M."/>
        </authorList>
    </citation>
    <scope>NUCLEOTIDE SEQUENCE [LARGE SCALE GENOMIC DNA]</scope>
    <source>
        <strain evidence="2">DSM 13188</strain>
    </source>
</reference>
<dbReference type="Pfam" id="PF06182">
    <property type="entry name" value="ABC2_membrane_6"/>
    <property type="match status" value="1"/>
</dbReference>
<keyword evidence="3" id="KW-1185">Reference proteome</keyword>
<dbReference type="AlphaFoldDB" id="A0A089LPU8"/>